<reference evidence="3 4" key="1">
    <citation type="submission" date="2014-03" db="EMBL/GenBank/DDBJ databases">
        <title>Complete genome sequence of Pseudomonas stutzeri 19SMN4.</title>
        <authorList>
            <person name="Brunet-Galmes I."/>
            <person name="Nogales B."/>
            <person name="Busquets A."/>
            <person name="Pena A."/>
            <person name="Gomila M."/>
            <person name="Garcia-Valdes E."/>
            <person name="Lalucat J."/>
            <person name="Bennasar A."/>
            <person name="Bosch R."/>
        </authorList>
    </citation>
    <scope>NUCLEOTIDE SEQUENCE [LARGE SCALE GENOMIC DNA]</scope>
    <source>
        <strain evidence="3 4">19SMN4</strain>
    </source>
</reference>
<feature type="coiled-coil region" evidence="1">
    <location>
        <begin position="301"/>
        <end position="442"/>
    </location>
</feature>
<dbReference type="Pfam" id="PF07728">
    <property type="entry name" value="AAA_5"/>
    <property type="match status" value="1"/>
</dbReference>
<feature type="coiled-coil region" evidence="1">
    <location>
        <begin position="150"/>
        <end position="228"/>
    </location>
</feature>
<evidence type="ECO:0000256" key="1">
    <source>
        <dbReference type="SAM" id="Coils"/>
    </source>
</evidence>
<dbReference type="GO" id="GO:0016887">
    <property type="term" value="F:ATP hydrolysis activity"/>
    <property type="evidence" value="ECO:0007669"/>
    <property type="project" value="InterPro"/>
</dbReference>
<feature type="domain" description="ATPase dynein-related AAA" evidence="2">
    <location>
        <begin position="515"/>
        <end position="667"/>
    </location>
</feature>
<dbReference type="InterPro" id="IPR027417">
    <property type="entry name" value="P-loop_NTPase"/>
</dbReference>
<dbReference type="InterPro" id="IPR011704">
    <property type="entry name" value="ATPase_dyneun-rel_AAA"/>
</dbReference>
<accession>A0A023WYB7</accession>
<dbReference type="Gene3D" id="3.40.50.300">
    <property type="entry name" value="P-loop containing nucleotide triphosphate hydrolases"/>
    <property type="match status" value="1"/>
</dbReference>
<dbReference type="PATRIC" id="fig|316.97.peg.4129"/>
<protein>
    <submittedName>
        <fullName evidence="3">ATPase AAA</fullName>
    </submittedName>
</protein>
<dbReference type="EMBL" id="CP007509">
    <property type="protein sequence ID" value="AHY44750.1"/>
    <property type="molecule type" value="Genomic_DNA"/>
</dbReference>
<sequence length="823" mass="93918">MGKKSSNKFGPQQIPAAAPSAVGMARASVEQQVNVWSASFENASKAYQSFDMTLDISVEREWLRGVCERFEGDSDLVRWIEQFATLCKELVRFKERLHDEYAERWAAASKLAETAEAAALAQVAEQEALVAVRSGLDAEKAELKAEWDKLLEAQQELALKMAENLEAERSLNMREANAQAGFVAENEAALRKLEAQQRQQVRQHEADLQSLREDKHQLDGEISQAARRLAEVKFSCTEAEAERVRLLDQREHDIKQKVVELDRARSRLDREWADIQAEEKALQQRLDEEMASERANHHQVVAKLEEQRERAWSKANELKEQLLDIQELKQSLGEVSGAEILQQLEALRQENRELKRSLEQSDTAQLQRDNDYLRDSKADLEREVAELRPERDELRRELSNKRVAATELEAVAREKRVLEQHKNTLTVHIDDLESRIEQLTSAQKTQTPFPAMSLMDSERDYRARMELDEVPDLETFATQLQHRIAKAEKHVELFYPIEDIRVLLGGLAMSQLHVFQGISGTGKTSLAKAFAKAMGGFCTDISVQAGWRDRDDLLGHYNAFERRFYEKDCLQALYKAQTPRWEDTCNIILLDEMNLSRPEQYFAEFLSALEKNNPDERLISLSETSLPNAPAMLAEGRKIRVPANVWFIGTANHDETTNELADKTYDRAHVMTLPKQDKRFTIKSFEPANYSYRSLRKAFGKARAERKEEVVKLLKDLTGDAFTEQLGSQFELGWGNRFEKQALDFIPVMLACGASSGEALDHLLATRIMRPGKVTGRYNVSAETLRNLKGALEEFWISADLAGDPRKSMELLEADIRRLDGRS</sequence>
<dbReference type="KEGG" id="pstu:UIB01_20640"/>
<keyword evidence="1" id="KW-0175">Coiled coil</keyword>
<evidence type="ECO:0000259" key="2">
    <source>
        <dbReference type="Pfam" id="PF07728"/>
    </source>
</evidence>
<proteinExistence type="predicted"/>
<evidence type="ECO:0000313" key="3">
    <source>
        <dbReference type="EMBL" id="AHY44750.1"/>
    </source>
</evidence>
<gene>
    <name evidence="3" type="ORF">UIB01_20640</name>
</gene>
<dbReference type="SUPFAM" id="SSF52540">
    <property type="entry name" value="P-loop containing nucleoside triphosphate hydrolases"/>
    <property type="match status" value="1"/>
</dbReference>
<dbReference type="AlphaFoldDB" id="A0A023WYB7"/>
<dbReference type="GO" id="GO:0005524">
    <property type="term" value="F:ATP binding"/>
    <property type="evidence" value="ECO:0007669"/>
    <property type="project" value="InterPro"/>
</dbReference>
<dbReference type="Proteomes" id="UP000025238">
    <property type="component" value="Chromosome"/>
</dbReference>
<name>A0A023WYB7_STUST</name>
<evidence type="ECO:0000313" key="4">
    <source>
        <dbReference type="Proteomes" id="UP000025238"/>
    </source>
</evidence>
<organism evidence="3 4">
    <name type="scientific">Stutzerimonas stutzeri</name>
    <name type="common">Pseudomonas stutzeri</name>
    <dbReference type="NCBI Taxonomy" id="316"/>
    <lineage>
        <taxon>Bacteria</taxon>
        <taxon>Pseudomonadati</taxon>
        <taxon>Pseudomonadota</taxon>
        <taxon>Gammaproteobacteria</taxon>
        <taxon>Pseudomonadales</taxon>
        <taxon>Pseudomonadaceae</taxon>
        <taxon>Stutzerimonas</taxon>
    </lineage>
</organism>